<dbReference type="InterPro" id="IPR002104">
    <property type="entry name" value="Integrase_catalytic"/>
</dbReference>
<dbReference type="RefSeq" id="WP_119116572.1">
    <property type="nucleotide sequence ID" value="NZ_QWVS01000013.1"/>
</dbReference>
<dbReference type="InterPro" id="IPR004107">
    <property type="entry name" value="Integrase_SAM-like_N"/>
</dbReference>
<dbReference type="GO" id="GO:0051301">
    <property type="term" value="P:cell division"/>
    <property type="evidence" value="ECO:0007669"/>
    <property type="project" value="UniProtKB-UniRule"/>
</dbReference>
<name>A0A398BED4_9BACI</name>
<evidence type="ECO:0000256" key="1">
    <source>
        <dbReference type="ARBA" id="ARBA00004496"/>
    </source>
</evidence>
<organism evidence="14 15">
    <name type="scientific">Peribacillus asahii</name>
    <dbReference type="NCBI Taxonomy" id="228899"/>
    <lineage>
        <taxon>Bacteria</taxon>
        <taxon>Bacillati</taxon>
        <taxon>Bacillota</taxon>
        <taxon>Bacilli</taxon>
        <taxon>Bacillales</taxon>
        <taxon>Bacillaceae</taxon>
        <taxon>Peribacillus</taxon>
    </lineage>
</organism>
<evidence type="ECO:0000256" key="8">
    <source>
        <dbReference type="ARBA" id="ARBA00023172"/>
    </source>
</evidence>
<comment type="function">
    <text evidence="10">Site-specific tyrosine recombinase, which acts by catalyzing the cutting and rejoining of the recombining DNA molecules. The XerC-XerD complex is essential to convert dimers of the bacterial chromosome into monomers to permit their segregation at cell division. It also contributes to the segregational stability of plasmids.</text>
</comment>
<dbReference type="GO" id="GO:0009037">
    <property type="term" value="F:tyrosine-based site-specific recombinase activity"/>
    <property type="evidence" value="ECO:0007669"/>
    <property type="project" value="UniProtKB-UniRule"/>
</dbReference>
<dbReference type="InterPro" id="IPR010998">
    <property type="entry name" value="Integrase_recombinase_N"/>
</dbReference>
<protein>
    <recommendedName>
        <fullName evidence="10 11">Tyrosine recombinase XerC</fullName>
    </recommendedName>
</protein>
<dbReference type="CDD" id="cd00798">
    <property type="entry name" value="INT_XerDC_C"/>
    <property type="match status" value="1"/>
</dbReference>
<gene>
    <name evidence="10 14" type="primary">xerC</name>
    <name evidence="14" type="ORF">D1953_07660</name>
</gene>
<dbReference type="InterPro" id="IPR044068">
    <property type="entry name" value="CB"/>
</dbReference>
<dbReference type="NCBIfam" id="TIGR02224">
    <property type="entry name" value="recomb_XerC"/>
    <property type="match status" value="1"/>
</dbReference>
<evidence type="ECO:0000256" key="6">
    <source>
        <dbReference type="ARBA" id="ARBA00022908"/>
    </source>
</evidence>
<evidence type="ECO:0000256" key="10">
    <source>
        <dbReference type="HAMAP-Rule" id="MF_01808"/>
    </source>
</evidence>
<feature type="active site" evidence="10">
    <location>
        <position position="249"/>
    </location>
</feature>
<dbReference type="PROSITE" id="PS51900">
    <property type="entry name" value="CB"/>
    <property type="match status" value="1"/>
</dbReference>
<dbReference type="NCBIfam" id="NF040815">
    <property type="entry name" value="recomb_XerA_Arch"/>
    <property type="match status" value="1"/>
</dbReference>
<dbReference type="InterPro" id="IPR011010">
    <property type="entry name" value="DNA_brk_join_enz"/>
</dbReference>
<dbReference type="PANTHER" id="PTHR30349:SF77">
    <property type="entry name" value="TYROSINE RECOMBINASE XERC"/>
    <property type="match status" value="1"/>
</dbReference>
<feature type="active site" evidence="10">
    <location>
        <position position="173"/>
    </location>
</feature>
<dbReference type="GO" id="GO:0006313">
    <property type="term" value="P:DNA transposition"/>
    <property type="evidence" value="ECO:0007669"/>
    <property type="project" value="UniProtKB-UniRule"/>
</dbReference>
<keyword evidence="5 10" id="KW-0159">Chromosome partition</keyword>
<dbReference type="InterPro" id="IPR023009">
    <property type="entry name" value="Tyrosine_recombinase_XerC/XerD"/>
</dbReference>
<evidence type="ECO:0000256" key="5">
    <source>
        <dbReference type="ARBA" id="ARBA00022829"/>
    </source>
</evidence>
<evidence type="ECO:0000259" key="12">
    <source>
        <dbReference type="PROSITE" id="PS51898"/>
    </source>
</evidence>
<feature type="domain" description="Tyr recombinase" evidence="12">
    <location>
        <begin position="109"/>
        <end position="294"/>
    </location>
</feature>
<dbReference type="Proteomes" id="UP000266016">
    <property type="component" value="Unassembled WGS sequence"/>
</dbReference>
<comment type="subunit">
    <text evidence="10">Forms a cyclic heterotetrameric complex composed of two molecules of XerC and two molecules of XerD.</text>
</comment>
<evidence type="ECO:0000313" key="14">
    <source>
        <dbReference type="EMBL" id="RID87178.1"/>
    </source>
</evidence>
<keyword evidence="4 10" id="KW-0132">Cell division</keyword>
<dbReference type="GO" id="GO:0007059">
    <property type="term" value="P:chromosome segregation"/>
    <property type="evidence" value="ECO:0007669"/>
    <property type="project" value="UniProtKB-UniRule"/>
</dbReference>
<dbReference type="EMBL" id="QWVS01000013">
    <property type="protein sequence ID" value="RID87178.1"/>
    <property type="molecule type" value="Genomic_DNA"/>
</dbReference>
<evidence type="ECO:0000256" key="2">
    <source>
        <dbReference type="ARBA" id="ARBA00006657"/>
    </source>
</evidence>
<keyword evidence="15" id="KW-1185">Reference proteome</keyword>
<feature type="active site" description="O-(3'-phospho-DNA)-tyrosine intermediate" evidence="10">
    <location>
        <position position="281"/>
    </location>
</feature>
<dbReference type="PROSITE" id="PS51898">
    <property type="entry name" value="TYR_RECOMBINASE"/>
    <property type="match status" value="1"/>
</dbReference>
<evidence type="ECO:0000256" key="7">
    <source>
        <dbReference type="ARBA" id="ARBA00023125"/>
    </source>
</evidence>
<reference evidence="14 15" key="1">
    <citation type="submission" date="2018-08" db="EMBL/GenBank/DDBJ databases">
        <title>Bacillus jemisoniae sp. nov., Bacillus chryseoplanitiae sp. nov., Bacillus resnikiae sp. nov., and Bacillus frankliniae sp. nov., isolated from Viking spacecraft and associated surfaces.</title>
        <authorList>
            <person name="Seuylemezian A."/>
            <person name="Vaishampayan P."/>
        </authorList>
    </citation>
    <scope>NUCLEOTIDE SEQUENCE [LARGE SCALE GENOMIC DNA]</scope>
    <source>
        <strain evidence="14 15">MA001</strain>
    </source>
</reference>
<dbReference type="InterPro" id="IPR011931">
    <property type="entry name" value="Recomb_XerC"/>
</dbReference>
<dbReference type="InterPro" id="IPR050090">
    <property type="entry name" value="Tyrosine_recombinase_XerCD"/>
</dbReference>
<evidence type="ECO:0000256" key="11">
    <source>
        <dbReference type="NCBIfam" id="TIGR02224"/>
    </source>
</evidence>
<dbReference type="Pfam" id="PF00589">
    <property type="entry name" value="Phage_integrase"/>
    <property type="match status" value="1"/>
</dbReference>
<dbReference type="SUPFAM" id="SSF56349">
    <property type="entry name" value="DNA breaking-rejoining enzymes"/>
    <property type="match status" value="1"/>
</dbReference>
<comment type="caution">
    <text evidence="14">The sequence shown here is derived from an EMBL/GenBank/DDBJ whole genome shotgun (WGS) entry which is preliminary data.</text>
</comment>
<feature type="domain" description="Core-binding (CB)" evidence="13">
    <location>
        <begin position="2"/>
        <end position="88"/>
    </location>
</feature>
<dbReference type="NCBIfam" id="NF001399">
    <property type="entry name" value="PRK00283.1"/>
    <property type="match status" value="1"/>
</dbReference>
<keyword evidence="9 10" id="KW-0131">Cell cycle</keyword>
<evidence type="ECO:0000313" key="15">
    <source>
        <dbReference type="Proteomes" id="UP000266016"/>
    </source>
</evidence>
<keyword evidence="7 10" id="KW-0238">DNA-binding</keyword>
<dbReference type="InterPro" id="IPR013762">
    <property type="entry name" value="Integrase-like_cat_sf"/>
</dbReference>
<dbReference type="HAMAP" id="MF_01808">
    <property type="entry name" value="Recomb_XerC_XerD"/>
    <property type="match status" value="1"/>
</dbReference>
<proteinExistence type="inferred from homology"/>
<feature type="active site" evidence="10">
    <location>
        <position position="149"/>
    </location>
</feature>
<feature type="active site" evidence="10">
    <location>
        <position position="272"/>
    </location>
</feature>
<dbReference type="GO" id="GO:0003677">
    <property type="term" value="F:DNA binding"/>
    <property type="evidence" value="ECO:0007669"/>
    <property type="project" value="UniProtKB-UniRule"/>
</dbReference>
<sequence length="300" mass="34778">MVDTKKALQLFIEYLQIEKNCSPYTIDNYKRDLGEFFLFLETQNIEQLALVEYFDARLFLTTLYERDLSKRTVARKISCLRTFYKFLVREGMVGENPFSLLALPKKEHKLPRFLYEEEINQLFSTLNKDTPMGLRDAALLEVLYATGTRISECCNIQLQDIDFSLETILVHGKGKKDRYVPFGQCAKETLQTYINTARTETMSSYRTSHSYLFINYRGEPLTVRGAHYVLNECIKKAAANGKLHPHMLRHSFATHLLNNGADLRTVQELLGHSKISSTQIYTHVTKEQLRKVYNSTHPRA</sequence>
<dbReference type="GO" id="GO:0005737">
    <property type="term" value="C:cytoplasm"/>
    <property type="evidence" value="ECO:0007669"/>
    <property type="project" value="UniProtKB-SubCell"/>
</dbReference>
<evidence type="ECO:0000259" key="13">
    <source>
        <dbReference type="PROSITE" id="PS51900"/>
    </source>
</evidence>
<keyword evidence="8 10" id="KW-0233">DNA recombination</keyword>
<keyword evidence="6 10" id="KW-0229">DNA integration</keyword>
<evidence type="ECO:0000256" key="4">
    <source>
        <dbReference type="ARBA" id="ARBA00022618"/>
    </source>
</evidence>
<evidence type="ECO:0000256" key="9">
    <source>
        <dbReference type="ARBA" id="ARBA00023306"/>
    </source>
</evidence>
<accession>A0A398BED4</accession>
<evidence type="ECO:0000256" key="3">
    <source>
        <dbReference type="ARBA" id="ARBA00022490"/>
    </source>
</evidence>
<dbReference type="PANTHER" id="PTHR30349">
    <property type="entry name" value="PHAGE INTEGRASE-RELATED"/>
    <property type="match status" value="1"/>
</dbReference>
<comment type="similarity">
    <text evidence="2 10">Belongs to the 'phage' integrase family. XerC subfamily.</text>
</comment>
<dbReference type="AlphaFoldDB" id="A0A398BED4"/>
<dbReference type="Gene3D" id="1.10.150.130">
    <property type="match status" value="1"/>
</dbReference>
<comment type="subcellular location">
    <subcellularLocation>
        <location evidence="1 10">Cytoplasm</location>
    </subcellularLocation>
</comment>
<dbReference type="Gene3D" id="1.10.443.10">
    <property type="entry name" value="Intergrase catalytic core"/>
    <property type="match status" value="1"/>
</dbReference>
<feature type="active site" evidence="10">
    <location>
        <position position="246"/>
    </location>
</feature>
<dbReference type="Pfam" id="PF02899">
    <property type="entry name" value="Phage_int_SAM_1"/>
    <property type="match status" value="1"/>
</dbReference>
<keyword evidence="3 10" id="KW-0963">Cytoplasm</keyword>